<keyword evidence="11" id="KW-1185">Reference proteome</keyword>
<feature type="region of interest" description="Disordered" evidence="6">
    <location>
        <begin position="227"/>
        <end position="256"/>
    </location>
</feature>
<evidence type="ECO:0000313" key="11">
    <source>
        <dbReference type="Proteomes" id="UP001521184"/>
    </source>
</evidence>
<evidence type="ECO:0000313" key="10">
    <source>
        <dbReference type="EMBL" id="KAL1648754.1"/>
    </source>
</evidence>
<dbReference type="PANTHER" id="PTHR13605:SF4">
    <property type="entry name" value="ER MEMBRANE PROTEIN COMPLEX SUBUNIT 7"/>
    <property type="match status" value="1"/>
</dbReference>
<evidence type="ECO:0000256" key="7">
    <source>
        <dbReference type="SAM" id="Phobius"/>
    </source>
</evidence>
<feature type="transmembrane region" description="Helical" evidence="7">
    <location>
        <begin position="178"/>
        <end position="196"/>
    </location>
</feature>
<keyword evidence="4 7" id="KW-1133">Transmembrane helix</keyword>
<comment type="subcellular location">
    <subcellularLocation>
        <location evidence="1">Membrane</location>
        <topology evidence="1">Single-pass membrane protein</topology>
    </subcellularLocation>
</comment>
<keyword evidence="2 7" id="KW-0812">Transmembrane</keyword>
<feature type="domain" description="ER membrane protein complex subunit 7 beta-sandwich" evidence="9">
    <location>
        <begin position="50"/>
        <end position="181"/>
    </location>
</feature>
<reference evidence="10 11" key="1">
    <citation type="journal article" date="2023" name="Plant Dis.">
        <title>First Report of Diplodia intermedia Causing Canker and Dieback Diseases on Apple Trees in Canada.</title>
        <authorList>
            <person name="Ellouze W."/>
            <person name="Ilyukhin E."/>
            <person name="Sulman M."/>
            <person name="Ali S."/>
        </authorList>
    </citation>
    <scope>NUCLEOTIDE SEQUENCE [LARGE SCALE GENOMIC DNA]</scope>
    <source>
        <strain evidence="10 11">M45-28</strain>
    </source>
</reference>
<evidence type="ECO:0000256" key="6">
    <source>
        <dbReference type="SAM" id="MobiDB-lite"/>
    </source>
</evidence>
<feature type="chain" id="PRO_5045988326" description="ER membrane protein complex subunit 7 beta-sandwich domain-containing protein" evidence="8">
    <location>
        <begin position="28"/>
        <end position="256"/>
    </location>
</feature>
<evidence type="ECO:0000256" key="2">
    <source>
        <dbReference type="ARBA" id="ARBA00022692"/>
    </source>
</evidence>
<dbReference type="Pfam" id="PF09430">
    <property type="entry name" value="EMC7_beta-sandw"/>
    <property type="match status" value="1"/>
</dbReference>
<evidence type="ECO:0000256" key="1">
    <source>
        <dbReference type="ARBA" id="ARBA00004167"/>
    </source>
</evidence>
<dbReference type="InterPro" id="IPR039163">
    <property type="entry name" value="EMC7"/>
</dbReference>
<comment type="caution">
    <text evidence="10">The sequence shown here is derived from an EMBL/GenBank/DDBJ whole genome shotgun (WGS) entry which is preliminary data.</text>
</comment>
<sequence>MRLPTTTAAAVLAAALASNGLLDAVLAADLTFTVPPHPALLPAGASALPGSTHATLHARGAAAAAPLRRDGTFVFVDVAPGSYLLSVHGRDHVFENLRVDVEEAVDYENNDDGAKKTEKVRAWQTFRGNEWANRGEKRGETTASGGGRMMAEVRVVGRKEYYQERSGFSPLSFLKNPMILMGVFSLALIVGMPYLMDNMDEETKAEFEEMQKNSPLGQNPATQLQNFDLASFLAGKKDEQPQKSSQSGGSSSKKRS</sequence>
<keyword evidence="5 7" id="KW-0472">Membrane</keyword>
<feature type="signal peptide" evidence="8">
    <location>
        <begin position="1"/>
        <end position="27"/>
    </location>
</feature>
<feature type="compositionally biased region" description="Low complexity" evidence="6">
    <location>
        <begin position="242"/>
        <end position="256"/>
    </location>
</feature>
<evidence type="ECO:0000256" key="3">
    <source>
        <dbReference type="ARBA" id="ARBA00022729"/>
    </source>
</evidence>
<evidence type="ECO:0000256" key="8">
    <source>
        <dbReference type="SAM" id="SignalP"/>
    </source>
</evidence>
<dbReference type="Proteomes" id="UP001521184">
    <property type="component" value="Unassembled WGS sequence"/>
</dbReference>
<name>A0ABR3U147_9PEZI</name>
<dbReference type="InterPro" id="IPR019008">
    <property type="entry name" value="Beta_sandwich_EMC7"/>
</dbReference>
<keyword evidence="3 8" id="KW-0732">Signal</keyword>
<evidence type="ECO:0000256" key="4">
    <source>
        <dbReference type="ARBA" id="ARBA00022989"/>
    </source>
</evidence>
<evidence type="ECO:0000259" key="9">
    <source>
        <dbReference type="Pfam" id="PF09430"/>
    </source>
</evidence>
<protein>
    <recommendedName>
        <fullName evidence="9">ER membrane protein complex subunit 7 beta-sandwich domain-containing protein</fullName>
    </recommendedName>
</protein>
<organism evidence="10 11">
    <name type="scientific">Diplodia intermedia</name>
    <dbReference type="NCBI Taxonomy" id="856260"/>
    <lineage>
        <taxon>Eukaryota</taxon>
        <taxon>Fungi</taxon>
        <taxon>Dikarya</taxon>
        <taxon>Ascomycota</taxon>
        <taxon>Pezizomycotina</taxon>
        <taxon>Dothideomycetes</taxon>
        <taxon>Dothideomycetes incertae sedis</taxon>
        <taxon>Botryosphaeriales</taxon>
        <taxon>Botryosphaeriaceae</taxon>
        <taxon>Diplodia</taxon>
    </lineage>
</organism>
<proteinExistence type="predicted"/>
<accession>A0ABR3U147</accession>
<gene>
    <name evidence="10" type="ORF">SLS58_001933</name>
</gene>
<dbReference type="PANTHER" id="PTHR13605">
    <property type="entry name" value="ER MEMBRANE PROTEIN COMPLEX SUBUNIT 7"/>
    <property type="match status" value="1"/>
</dbReference>
<evidence type="ECO:0000256" key="5">
    <source>
        <dbReference type="ARBA" id="ARBA00023136"/>
    </source>
</evidence>
<dbReference type="EMBL" id="JAKEKT020000008">
    <property type="protein sequence ID" value="KAL1648754.1"/>
    <property type="molecule type" value="Genomic_DNA"/>
</dbReference>